<dbReference type="InterPro" id="IPR023210">
    <property type="entry name" value="NADP_OxRdtase_dom"/>
</dbReference>
<comment type="caution">
    <text evidence="3">The sequence shown here is derived from an EMBL/GenBank/DDBJ whole genome shotgun (WGS) entry which is preliminary data.</text>
</comment>
<keyword evidence="1" id="KW-0560">Oxidoreductase</keyword>
<accession>A0ABW4UUQ9</accession>
<evidence type="ECO:0000313" key="4">
    <source>
        <dbReference type="Proteomes" id="UP001597403"/>
    </source>
</evidence>
<reference evidence="4" key="1">
    <citation type="journal article" date="2019" name="Int. J. Syst. Evol. Microbiol.">
        <title>The Global Catalogue of Microorganisms (GCM) 10K type strain sequencing project: providing services to taxonomists for standard genome sequencing and annotation.</title>
        <authorList>
            <consortium name="The Broad Institute Genomics Platform"/>
            <consortium name="The Broad Institute Genome Sequencing Center for Infectious Disease"/>
            <person name="Wu L."/>
            <person name="Ma J."/>
        </authorList>
    </citation>
    <scope>NUCLEOTIDE SEQUENCE [LARGE SCALE GENOMIC DNA]</scope>
    <source>
        <strain evidence="4">CGMCC 1.15067</strain>
    </source>
</reference>
<dbReference type="PANTHER" id="PTHR43364">
    <property type="entry name" value="NADH-SPECIFIC METHYLGLYOXAL REDUCTASE-RELATED"/>
    <property type="match status" value="1"/>
</dbReference>
<dbReference type="EMBL" id="JBHUGF010000010">
    <property type="protein sequence ID" value="MFD1991188.1"/>
    <property type="molecule type" value="Genomic_DNA"/>
</dbReference>
<proteinExistence type="predicted"/>
<evidence type="ECO:0000256" key="1">
    <source>
        <dbReference type="ARBA" id="ARBA00023002"/>
    </source>
</evidence>
<dbReference type="RefSeq" id="WP_204824814.1">
    <property type="nucleotide sequence ID" value="NZ_JBHUGF010000010.1"/>
</dbReference>
<dbReference type="InterPro" id="IPR050523">
    <property type="entry name" value="AKR_Detox_Biosynth"/>
</dbReference>
<dbReference type="SUPFAM" id="SSF51430">
    <property type="entry name" value="NAD(P)-linked oxidoreductase"/>
    <property type="match status" value="1"/>
</dbReference>
<gene>
    <name evidence="3" type="ORF">ACFSGI_14540</name>
</gene>
<organism evidence="3 4">
    <name type="scientific">Paenibacillus nicotianae</name>
    <dbReference type="NCBI Taxonomy" id="1526551"/>
    <lineage>
        <taxon>Bacteria</taxon>
        <taxon>Bacillati</taxon>
        <taxon>Bacillota</taxon>
        <taxon>Bacilli</taxon>
        <taxon>Bacillales</taxon>
        <taxon>Paenibacillaceae</taxon>
        <taxon>Paenibacillus</taxon>
    </lineage>
</organism>
<dbReference type="InterPro" id="IPR036812">
    <property type="entry name" value="NAD(P)_OxRdtase_dom_sf"/>
</dbReference>
<sequence length="327" mass="37077">MDKQTLGISNIQVSKVGLGTMAFGRWIDASTSRRIVGQSLEIGINFVDTANFYGKRQDIDHIGDGLGEQIIGEILKGKRDQIILATKVGMRMSEGKMGEGLSRHHIMQEIDRSLQRLQTDYIDLYQVHEFDPHTPLEETLSILHELVQQGKVRAIGCSNFAVDQLRAAYDISNYHHQTPFTSIQSQFNLLARSVEHNVFPYCDQVNIGKIIYSPLARGILAGRYSSIEDIPVESRLAKGEARIKHYFTNENFNKVDKYRQIAEEVGCTLVQLILWWTLEHPQVNSMLIGASRTAHIDEIEKVIQFGKMPVSLWNQISSIDKIPNIEE</sequence>
<dbReference type="PANTHER" id="PTHR43364:SF4">
    <property type="entry name" value="NAD(P)-LINKED OXIDOREDUCTASE SUPERFAMILY PROTEIN"/>
    <property type="match status" value="1"/>
</dbReference>
<dbReference type="Pfam" id="PF00248">
    <property type="entry name" value="Aldo_ket_red"/>
    <property type="match status" value="1"/>
</dbReference>
<evidence type="ECO:0000313" key="3">
    <source>
        <dbReference type="EMBL" id="MFD1991188.1"/>
    </source>
</evidence>
<dbReference type="InterPro" id="IPR020471">
    <property type="entry name" value="AKR"/>
</dbReference>
<keyword evidence="4" id="KW-1185">Reference proteome</keyword>
<dbReference type="Proteomes" id="UP001597403">
    <property type="component" value="Unassembled WGS sequence"/>
</dbReference>
<feature type="domain" description="NADP-dependent oxidoreductase" evidence="2">
    <location>
        <begin position="15"/>
        <end position="320"/>
    </location>
</feature>
<evidence type="ECO:0000259" key="2">
    <source>
        <dbReference type="Pfam" id="PF00248"/>
    </source>
</evidence>
<dbReference type="PRINTS" id="PR00069">
    <property type="entry name" value="ALDKETRDTASE"/>
</dbReference>
<name>A0ABW4UUQ9_9BACL</name>
<protein>
    <submittedName>
        <fullName evidence="3">Aldo/keto reductase</fullName>
    </submittedName>
</protein>
<dbReference type="Gene3D" id="3.20.20.100">
    <property type="entry name" value="NADP-dependent oxidoreductase domain"/>
    <property type="match status" value="1"/>
</dbReference>